<evidence type="ECO:0000256" key="1">
    <source>
        <dbReference type="ARBA" id="ARBA00023125"/>
    </source>
</evidence>
<reference evidence="5" key="1">
    <citation type="submission" date="2022-07" db="EMBL/GenBank/DDBJ databases">
        <title>Phylogenomic reconstructions and comparative analyses of Kickxellomycotina fungi.</title>
        <authorList>
            <person name="Reynolds N.K."/>
            <person name="Stajich J.E."/>
            <person name="Barry K."/>
            <person name="Grigoriev I.V."/>
            <person name="Crous P."/>
            <person name="Smith M.E."/>
        </authorList>
    </citation>
    <scope>NUCLEOTIDE SEQUENCE</scope>
    <source>
        <strain evidence="5">NBRC 105414</strain>
    </source>
</reference>
<dbReference type="SUPFAM" id="SSF47459">
    <property type="entry name" value="HLH, helix-loop-helix DNA-binding domain"/>
    <property type="match status" value="1"/>
</dbReference>
<dbReference type="GO" id="GO:0090575">
    <property type="term" value="C:RNA polymerase II transcription regulator complex"/>
    <property type="evidence" value="ECO:0007669"/>
    <property type="project" value="TreeGrafter"/>
</dbReference>
<dbReference type="PANTHER" id="PTHR10328">
    <property type="entry name" value="PROTEIN MAX MYC-ASSOCIATED FACTOR X"/>
    <property type="match status" value="1"/>
</dbReference>
<evidence type="ECO:0000256" key="3">
    <source>
        <dbReference type="SAM" id="MobiDB-lite"/>
    </source>
</evidence>
<evidence type="ECO:0000256" key="2">
    <source>
        <dbReference type="ARBA" id="ARBA00023242"/>
    </source>
</evidence>
<evidence type="ECO:0000313" key="6">
    <source>
        <dbReference type="Proteomes" id="UP001140217"/>
    </source>
</evidence>
<dbReference type="OrthoDB" id="8964853at2759"/>
<protein>
    <recommendedName>
        <fullName evidence="4">BHLH domain-containing protein</fullName>
    </recommendedName>
</protein>
<feature type="compositionally biased region" description="Basic and acidic residues" evidence="3">
    <location>
        <begin position="55"/>
        <end position="68"/>
    </location>
</feature>
<dbReference type="GO" id="GO:0045944">
    <property type="term" value="P:positive regulation of transcription by RNA polymerase II"/>
    <property type="evidence" value="ECO:0007669"/>
    <property type="project" value="TreeGrafter"/>
</dbReference>
<dbReference type="Gene3D" id="4.10.280.10">
    <property type="entry name" value="Helix-loop-helix DNA-binding domain"/>
    <property type="match status" value="1"/>
</dbReference>
<dbReference type="PROSITE" id="PS50888">
    <property type="entry name" value="BHLH"/>
    <property type="match status" value="1"/>
</dbReference>
<comment type="caution">
    <text evidence="5">The sequence shown here is derived from an EMBL/GenBank/DDBJ whole genome shotgun (WGS) entry which is preliminary data.</text>
</comment>
<evidence type="ECO:0000313" key="5">
    <source>
        <dbReference type="EMBL" id="KAJ2776240.1"/>
    </source>
</evidence>
<dbReference type="Proteomes" id="UP001140217">
    <property type="component" value="Unassembled WGS sequence"/>
</dbReference>
<feature type="region of interest" description="Disordered" evidence="3">
    <location>
        <begin position="1"/>
        <end position="101"/>
    </location>
</feature>
<dbReference type="InterPro" id="IPR011598">
    <property type="entry name" value="bHLH_dom"/>
</dbReference>
<proteinExistence type="predicted"/>
<dbReference type="GO" id="GO:0003677">
    <property type="term" value="F:DNA binding"/>
    <property type="evidence" value="ECO:0007669"/>
    <property type="project" value="UniProtKB-KW"/>
</dbReference>
<dbReference type="Pfam" id="PF00010">
    <property type="entry name" value="HLH"/>
    <property type="match status" value="1"/>
</dbReference>
<gene>
    <name evidence="5" type="ORF">H4R18_005774</name>
</gene>
<dbReference type="GO" id="GO:0003700">
    <property type="term" value="F:DNA-binding transcription factor activity"/>
    <property type="evidence" value="ECO:0007669"/>
    <property type="project" value="TreeGrafter"/>
</dbReference>
<dbReference type="SMART" id="SM00353">
    <property type="entry name" value="HLH"/>
    <property type="match status" value="1"/>
</dbReference>
<keyword evidence="6" id="KW-1185">Reference proteome</keyword>
<dbReference type="AlphaFoldDB" id="A0A9W8LF23"/>
<dbReference type="PANTHER" id="PTHR10328:SF15">
    <property type="entry name" value="BHLH TRANSCRIPTION FACTOR"/>
    <property type="match status" value="1"/>
</dbReference>
<dbReference type="EMBL" id="JANBUL010000381">
    <property type="protein sequence ID" value="KAJ2776240.1"/>
    <property type="molecule type" value="Genomic_DNA"/>
</dbReference>
<dbReference type="InterPro" id="IPR036638">
    <property type="entry name" value="HLH_DNA-bd_sf"/>
</dbReference>
<keyword evidence="2" id="KW-0539">Nucleus</keyword>
<organism evidence="5 6">
    <name type="scientific">Coemansia javaensis</name>
    <dbReference type="NCBI Taxonomy" id="2761396"/>
    <lineage>
        <taxon>Eukaryota</taxon>
        <taxon>Fungi</taxon>
        <taxon>Fungi incertae sedis</taxon>
        <taxon>Zoopagomycota</taxon>
        <taxon>Kickxellomycotina</taxon>
        <taxon>Kickxellomycetes</taxon>
        <taxon>Kickxellales</taxon>
        <taxon>Kickxellaceae</taxon>
        <taxon>Coemansia</taxon>
    </lineage>
</organism>
<feature type="compositionally biased region" description="Polar residues" evidence="3">
    <location>
        <begin position="1"/>
        <end position="10"/>
    </location>
</feature>
<feature type="domain" description="BHLH" evidence="4">
    <location>
        <begin position="96"/>
        <end position="147"/>
    </location>
</feature>
<accession>A0A9W8LF23</accession>
<dbReference type="GO" id="GO:0046983">
    <property type="term" value="F:protein dimerization activity"/>
    <property type="evidence" value="ECO:0007669"/>
    <property type="project" value="InterPro"/>
</dbReference>
<keyword evidence="1" id="KW-0238">DNA-binding</keyword>
<feature type="compositionally biased region" description="Gly residues" evidence="3">
    <location>
        <begin position="30"/>
        <end position="39"/>
    </location>
</feature>
<evidence type="ECO:0000259" key="4">
    <source>
        <dbReference type="PROSITE" id="PS50888"/>
    </source>
</evidence>
<name>A0A9W8LF23_9FUNG</name>
<sequence length="166" mass="17667">MYDAQQSPAHGNSVHPAGAAGIMPRRMGGACYGGPGAGHRPGPAAGPGVARAQRAAHEHPVPELVGERDGDDDDEDESGDDESGDHGDKAGPSSAKLRTIHKLAERRRRREMKALFDALRRSLPIDKTIRVSKWETLKKAIEVIASQEAEIRMLRAHMGGGGAVVL</sequence>
<feature type="compositionally biased region" description="Acidic residues" evidence="3">
    <location>
        <begin position="69"/>
        <end position="83"/>
    </location>
</feature>
<feature type="compositionally biased region" description="Low complexity" evidence="3">
    <location>
        <begin position="40"/>
        <end position="53"/>
    </location>
</feature>